<reference evidence="3 4" key="1">
    <citation type="journal article" date="2019" name="Sci. Rep.">
        <title>A high-quality genome of Eragrostis curvula grass provides insights into Poaceae evolution and supports new strategies to enhance forage quality.</title>
        <authorList>
            <person name="Carballo J."/>
            <person name="Santos B.A.C.M."/>
            <person name="Zappacosta D."/>
            <person name="Garbus I."/>
            <person name="Selva J.P."/>
            <person name="Gallo C.A."/>
            <person name="Diaz A."/>
            <person name="Albertini E."/>
            <person name="Caccamo M."/>
            <person name="Echenique V."/>
        </authorList>
    </citation>
    <scope>NUCLEOTIDE SEQUENCE [LARGE SCALE GENOMIC DNA]</scope>
    <source>
        <strain evidence="4">cv. Victoria</strain>
        <tissue evidence="3">Leaf</tissue>
    </source>
</reference>
<organism evidence="3 4">
    <name type="scientific">Eragrostis curvula</name>
    <name type="common">weeping love grass</name>
    <dbReference type="NCBI Taxonomy" id="38414"/>
    <lineage>
        <taxon>Eukaryota</taxon>
        <taxon>Viridiplantae</taxon>
        <taxon>Streptophyta</taxon>
        <taxon>Embryophyta</taxon>
        <taxon>Tracheophyta</taxon>
        <taxon>Spermatophyta</taxon>
        <taxon>Magnoliopsida</taxon>
        <taxon>Liliopsida</taxon>
        <taxon>Poales</taxon>
        <taxon>Poaceae</taxon>
        <taxon>PACMAD clade</taxon>
        <taxon>Chloridoideae</taxon>
        <taxon>Eragrostideae</taxon>
        <taxon>Eragrostidinae</taxon>
        <taxon>Eragrostis</taxon>
    </lineage>
</organism>
<accession>A0A5J9W8W6</accession>
<gene>
    <name evidence="3" type="ORF">EJB05_04215</name>
</gene>
<keyword evidence="4" id="KW-1185">Reference proteome</keyword>
<evidence type="ECO:0000313" key="4">
    <source>
        <dbReference type="Proteomes" id="UP000324897"/>
    </source>
</evidence>
<feature type="domain" description="DUF7595" evidence="2">
    <location>
        <begin position="104"/>
        <end position="393"/>
    </location>
</feature>
<dbReference type="Pfam" id="PF24523">
    <property type="entry name" value="DUF7595"/>
    <property type="match status" value="1"/>
</dbReference>
<feature type="region of interest" description="Disordered" evidence="1">
    <location>
        <begin position="1"/>
        <end position="27"/>
    </location>
</feature>
<feature type="non-terminal residue" evidence="3">
    <location>
        <position position="1"/>
    </location>
</feature>
<dbReference type="Proteomes" id="UP000324897">
    <property type="component" value="Chromosome 5"/>
</dbReference>
<dbReference type="OrthoDB" id="686822at2759"/>
<evidence type="ECO:0000256" key="1">
    <source>
        <dbReference type="SAM" id="MobiDB-lite"/>
    </source>
</evidence>
<dbReference type="AlphaFoldDB" id="A0A5J9W8W6"/>
<comment type="caution">
    <text evidence="3">The sequence shown here is derived from an EMBL/GenBank/DDBJ whole genome shotgun (WGS) entry which is preliminary data.</text>
</comment>
<dbReference type="Gramene" id="TVU44759">
    <property type="protein sequence ID" value="TVU44759"/>
    <property type="gene ID" value="EJB05_04215"/>
</dbReference>
<sequence>MASRVQHTRRSSKTKEAPPQPPPREPLPVDLQLEVVAHSDDAATILRCAAASKSLRGAILGPGFRPRRRRALRAAVDAGFGSGLARLVGVSDASRNKHGGGGASRSFRLDAKPLQSFEPVSSRDGLLVLWRRRDDGEEEPHLRVYNTFNGEVTDLPCMDVEGKWGAGGIYRPALLGVRRSGRPFDLLVMDACLRTRTYSSNTGKWGPIRVVKRPSAHNHWCVIEQAAVMRASPAVVGRRVHWICRSTRTGDTFILAVHVNAAEARSIELPPGCCRGDAIGSCTIAATADRKLGVVVAEAELISMWTLSSAAEGWCREVVIRKQQVTPDVDAANRSVWFVGFGKTTGTMLLWMEGVGLVQLNLATMEAIVCSERDKSGVVASVSLQEIDLVALIFVT</sequence>
<dbReference type="PANTHER" id="PTHR35828:SF28">
    <property type="entry name" value="F-BOX DOMAIN CONTAINING PROTEIN"/>
    <property type="match status" value="1"/>
</dbReference>
<protein>
    <recommendedName>
        <fullName evidence="2">DUF7595 domain-containing protein</fullName>
    </recommendedName>
</protein>
<feature type="compositionally biased region" description="Basic residues" evidence="1">
    <location>
        <begin position="1"/>
        <end position="12"/>
    </location>
</feature>
<evidence type="ECO:0000259" key="2">
    <source>
        <dbReference type="Pfam" id="PF24523"/>
    </source>
</evidence>
<dbReference type="EMBL" id="RWGY01000004">
    <property type="protein sequence ID" value="TVU44759.1"/>
    <property type="molecule type" value="Genomic_DNA"/>
</dbReference>
<dbReference type="InterPro" id="IPR056016">
    <property type="entry name" value="DUF7595"/>
</dbReference>
<dbReference type="PANTHER" id="PTHR35828">
    <property type="entry name" value="OS08G0203800 PROTEIN-RELATED"/>
    <property type="match status" value="1"/>
</dbReference>
<proteinExistence type="predicted"/>
<evidence type="ECO:0000313" key="3">
    <source>
        <dbReference type="EMBL" id="TVU44759.1"/>
    </source>
</evidence>
<name>A0A5J9W8W6_9POAL</name>